<dbReference type="VEuPathDB" id="VectorBase:CQUJHB000628"/>
<dbReference type="eggNOG" id="ENOG502QRU2">
    <property type="taxonomic scope" value="Eukaryota"/>
</dbReference>
<name>B0WKB1_CULQU</name>
<dbReference type="PANTHER" id="PTHR12639">
    <property type="entry name" value="VITAMIN K-DEPENDENT GAMMA-CARBOXYLASE"/>
    <property type="match status" value="1"/>
</dbReference>
<reference evidence="10" key="1">
    <citation type="submission" date="2007-03" db="EMBL/GenBank/DDBJ databases">
        <title>Annotation of Culex pipiens quinquefasciatus.</title>
        <authorList>
            <consortium name="The Broad Institute Genome Sequencing Platform"/>
            <person name="Atkinson P.W."/>
            <person name="Hemingway J."/>
            <person name="Christensen B.M."/>
            <person name="Higgs S."/>
            <person name="Kodira C."/>
            <person name="Hannick L."/>
            <person name="Megy K."/>
            <person name="O'Leary S."/>
            <person name="Pearson M."/>
            <person name="Haas B.J."/>
            <person name="Mauceli E."/>
            <person name="Wortman J.R."/>
            <person name="Lee N.H."/>
            <person name="Guigo R."/>
            <person name="Stanke M."/>
            <person name="Alvarado L."/>
            <person name="Amedeo P."/>
            <person name="Antoine C.H."/>
            <person name="Arensburger P."/>
            <person name="Bidwell S.L."/>
            <person name="Crawford M."/>
            <person name="Camaro F."/>
            <person name="Devon K."/>
            <person name="Engels R."/>
            <person name="Hammond M."/>
            <person name="Howarth C."/>
            <person name="Koehrsen M."/>
            <person name="Lawson D."/>
            <person name="Montgomery P."/>
            <person name="Nene V."/>
            <person name="Nusbaum C."/>
            <person name="Puiu D."/>
            <person name="Romero-Severson J."/>
            <person name="Severson D.W."/>
            <person name="Shumway M."/>
            <person name="Sisk P."/>
            <person name="Stolte C."/>
            <person name="Zeng Q."/>
            <person name="Eisenstadt E."/>
            <person name="Fraser-Liggett C."/>
            <person name="Strausberg R."/>
            <person name="Galagan J."/>
            <person name="Birren B."/>
            <person name="Collins F.H."/>
        </authorList>
    </citation>
    <scope>NUCLEOTIDE SEQUENCE [LARGE SCALE GENOMIC DNA]</scope>
    <source>
        <strain evidence="10">JHB</strain>
    </source>
</reference>
<feature type="domain" description="HTTM-like" evidence="9">
    <location>
        <begin position="57"/>
        <end position="314"/>
    </location>
</feature>
<evidence type="ECO:0000256" key="5">
    <source>
        <dbReference type="ARBA" id="ARBA00023157"/>
    </source>
</evidence>
<dbReference type="GO" id="GO:0012505">
    <property type="term" value="C:endomembrane system"/>
    <property type="evidence" value="ECO:0007669"/>
    <property type="project" value="UniProtKB-SubCell"/>
</dbReference>
<dbReference type="InterPro" id="IPR007782">
    <property type="entry name" value="VKG_COase"/>
</dbReference>
<dbReference type="HOGENOM" id="CLU_020495_1_0_1"/>
<dbReference type="InterPro" id="IPR011020">
    <property type="entry name" value="HTTM-like"/>
</dbReference>
<keyword evidence="12" id="KW-1185">Reference proteome</keyword>
<keyword evidence="6" id="KW-0456">Lyase</keyword>
<evidence type="ECO:0000256" key="4">
    <source>
        <dbReference type="ARBA" id="ARBA00023136"/>
    </source>
</evidence>
<evidence type="ECO:0000256" key="1">
    <source>
        <dbReference type="ARBA" id="ARBA00004127"/>
    </source>
</evidence>
<evidence type="ECO:0000313" key="12">
    <source>
        <dbReference type="Proteomes" id="UP000002320"/>
    </source>
</evidence>
<keyword evidence="5" id="KW-1015">Disulfide bond</keyword>
<dbReference type="STRING" id="7176.B0WKB1"/>
<dbReference type="InParanoid" id="B0WKB1"/>
<dbReference type="AlphaFoldDB" id="B0WKB1"/>
<evidence type="ECO:0000256" key="8">
    <source>
        <dbReference type="SAM" id="Phobius"/>
    </source>
</evidence>
<feature type="transmembrane region" description="Helical" evidence="8">
    <location>
        <begin position="162"/>
        <end position="182"/>
    </location>
</feature>
<sequence length="673" mass="78209">MQDALVSKEMAKAASRNGPGKSRWSEFRARFAGWFTAYCGHDLRCLQSLDSFTALMYRPTDGAALGVARALFGLMMLIDIPEERGGGNLDFRWGDPRACRFPLVNGMEPLGYARMGVVYLVMWLGALGITLGYRFRLTCLMFVTSYWYVFVLDKSSWNNHSYLYGLLGTLFLFTDANKFLSFDAYKNRTSSQEVPFWNYFILKYQFFILYFLAGLKKMCPEWLSGYAMSNLSYHWVFLPFRSLLGPQLTDLLIVHWFGCIFDTLVVFFLIYAPTRKTATLFACAFHLMNSRLFHIGMFPWTCLTQLPLYYSVSWPRLVWKKLSFGESIEKFTKHQKPKKQTQQPPGKRRKIVTGAILLYCGLQLFLPYSHFITKGYNNWTNGLYGYSWDMMVHAWDTVLTSIKVTDNNTNQTHYLMPYAFVDNDRWTKHADMAHQFARCIDRNMRQEYAAADRKKMTNFSVHFDIWCSLNGRFLQRIFNPQVDILTAEWSPFKPVDWLLPLLHEFTEMRTKIELMTRDVHTWSNTSDVLFVADFPGLTLDNYIVPEMDNVTLTILEGSATYYHDEHPNPIHLTKGQRLPNIPPEFHHVTTTSSTPSSMVYTFVNKTTQTTSNERESSANKTPILPLGQELGHRLDNYVRFFQHVGNSLLYEIYGVPMPRRVRIAPDETTWTKD</sequence>
<dbReference type="EMBL" id="DS231969">
    <property type="protein sequence ID" value="EDS29702.1"/>
    <property type="molecule type" value="Genomic_DNA"/>
</dbReference>
<keyword evidence="4 8" id="KW-0472">Membrane</keyword>
<protein>
    <submittedName>
        <fullName evidence="10 11">Vitamin k-dependent gamma-carboxylase</fullName>
    </submittedName>
</protein>
<evidence type="ECO:0000256" key="7">
    <source>
        <dbReference type="SAM" id="MobiDB-lite"/>
    </source>
</evidence>
<dbReference type="GO" id="GO:0019842">
    <property type="term" value="F:vitamin binding"/>
    <property type="evidence" value="ECO:0007669"/>
    <property type="project" value="TreeGrafter"/>
</dbReference>
<evidence type="ECO:0000313" key="11">
    <source>
        <dbReference type="EnsemblMetazoa" id="CPIJ007343-PA"/>
    </source>
</evidence>
<evidence type="ECO:0000256" key="3">
    <source>
        <dbReference type="ARBA" id="ARBA00022989"/>
    </source>
</evidence>
<dbReference type="KEGG" id="cqu:CpipJ_CPIJ007343"/>
<dbReference type="GO" id="GO:0008488">
    <property type="term" value="F:gamma-glutamyl carboxylase activity"/>
    <property type="evidence" value="ECO:0007669"/>
    <property type="project" value="InterPro"/>
</dbReference>
<dbReference type="EnsemblMetazoa" id="CPIJ007343-RA">
    <property type="protein sequence ID" value="CPIJ007343-PA"/>
    <property type="gene ID" value="CPIJ007343"/>
</dbReference>
<dbReference type="FunCoup" id="B0WKB1">
    <property type="interactions" value="154"/>
</dbReference>
<dbReference type="InterPro" id="IPR053935">
    <property type="entry name" value="VKGC_lumenal_dom"/>
</dbReference>
<dbReference type="SMART" id="SM00752">
    <property type="entry name" value="HTTM"/>
    <property type="match status" value="1"/>
</dbReference>
<organism>
    <name type="scientific">Culex quinquefasciatus</name>
    <name type="common">Southern house mosquito</name>
    <name type="synonym">Culex pungens</name>
    <dbReference type="NCBI Taxonomy" id="7176"/>
    <lineage>
        <taxon>Eukaryota</taxon>
        <taxon>Metazoa</taxon>
        <taxon>Ecdysozoa</taxon>
        <taxon>Arthropoda</taxon>
        <taxon>Hexapoda</taxon>
        <taxon>Insecta</taxon>
        <taxon>Pterygota</taxon>
        <taxon>Neoptera</taxon>
        <taxon>Endopterygota</taxon>
        <taxon>Diptera</taxon>
        <taxon>Nematocera</taxon>
        <taxon>Culicoidea</taxon>
        <taxon>Culicidae</taxon>
        <taxon>Culicinae</taxon>
        <taxon>Culicini</taxon>
        <taxon>Culex</taxon>
        <taxon>Culex</taxon>
    </lineage>
</organism>
<dbReference type="PANTHER" id="PTHR12639:SF6">
    <property type="entry name" value="VITAMIN K-DEPENDENT GAMMA-CARBOXYLASE"/>
    <property type="match status" value="1"/>
</dbReference>
<dbReference type="VEuPathDB" id="VectorBase:CPIJ007343"/>
<evidence type="ECO:0000313" key="10">
    <source>
        <dbReference type="EMBL" id="EDS29702.1"/>
    </source>
</evidence>
<accession>B0WKB1</accession>
<evidence type="ECO:0000256" key="2">
    <source>
        <dbReference type="ARBA" id="ARBA00022692"/>
    </source>
</evidence>
<dbReference type="Proteomes" id="UP000002320">
    <property type="component" value="Unassembled WGS sequence"/>
</dbReference>
<feature type="transmembrane region" description="Helical" evidence="8">
    <location>
        <begin position="292"/>
        <end position="312"/>
    </location>
</feature>
<evidence type="ECO:0000259" key="9">
    <source>
        <dbReference type="SMART" id="SM00752"/>
    </source>
</evidence>
<feature type="transmembrane region" description="Helical" evidence="8">
    <location>
        <begin position="117"/>
        <end position="150"/>
    </location>
</feature>
<dbReference type="InterPro" id="IPR053934">
    <property type="entry name" value="HTTM_dom"/>
</dbReference>
<comment type="subcellular location">
    <subcellularLocation>
        <location evidence="1">Endomembrane system</location>
        <topology evidence="1">Multi-pass membrane protein</topology>
    </subcellularLocation>
</comment>
<dbReference type="Pfam" id="PF05090">
    <property type="entry name" value="HTTM"/>
    <property type="match status" value="1"/>
</dbReference>
<proteinExistence type="predicted"/>
<dbReference type="OrthoDB" id="206689at2759"/>
<keyword evidence="3 8" id="KW-1133">Transmembrane helix</keyword>
<keyword evidence="2 8" id="KW-0812">Transmembrane</keyword>
<feature type="transmembrane region" description="Helical" evidence="8">
    <location>
        <begin position="251"/>
        <end position="272"/>
    </location>
</feature>
<dbReference type="Pfam" id="PF22777">
    <property type="entry name" value="VKGC_lumenal_dom"/>
    <property type="match status" value="1"/>
</dbReference>
<feature type="region of interest" description="Disordered" evidence="7">
    <location>
        <begin position="1"/>
        <end position="22"/>
    </location>
</feature>
<gene>
    <name evidence="11" type="primary">6039548</name>
    <name evidence="10" type="ORF">CpipJ_CPIJ007343</name>
</gene>
<reference evidence="11" key="2">
    <citation type="submission" date="2021-02" db="UniProtKB">
        <authorList>
            <consortium name="EnsemblMetazoa"/>
        </authorList>
    </citation>
    <scope>IDENTIFICATION</scope>
    <source>
        <strain evidence="11">JHB</strain>
    </source>
</reference>
<feature type="transmembrane region" description="Helical" evidence="8">
    <location>
        <begin position="194"/>
        <end position="213"/>
    </location>
</feature>
<dbReference type="OMA" id="TYLNHYY"/>
<evidence type="ECO:0000256" key="6">
    <source>
        <dbReference type="ARBA" id="ARBA00023239"/>
    </source>
</evidence>